<evidence type="ECO:0000256" key="6">
    <source>
        <dbReference type="ARBA" id="ARBA00022454"/>
    </source>
</evidence>
<dbReference type="GO" id="GO:0007026">
    <property type="term" value="P:negative regulation of microtubule depolymerization"/>
    <property type="evidence" value="ECO:0007669"/>
    <property type="project" value="UniProtKB-ARBA"/>
</dbReference>
<feature type="region of interest" description="Disordered" evidence="18">
    <location>
        <begin position="1142"/>
        <end position="1168"/>
    </location>
</feature>
<evidence type="ECO:0000256" key="14">
    <source>
        <dbReference type="ARBA" id="ARBA00023212"/>
    </source>
</evidence>
<dbReference type="FunFam" id="1.25.10.10:FF:000001">
    <property type="entry name" value="CLIP-associating protein 1 isoform 2"/>
    <property type="match status" value="1"/>
</dbReference>
<dbReference type="GeneID" id="108501539"/>
<keyword evidence="13" id="KW-0333">Golgi apparatus</keyword>
<keyword evidence="11" id="KW-0498">Mitosis</keyword>
<dbReference type="Pfam" id="PF21041">
    <property type="entry name" value="XMAP215_CLASP_TOG"/>
    <property type="match status" value="1"/>
</dbReference>
<evidence type="ECO:0000313" key="20">
    <source>
        <dbReference type="Proteomes" id="UP000504624"/>
    </source>
</evidence>
<dbReference type="GO" id="GO:0045180">
    <property type="term" value="C:basal cortex"/>
    <property type="evidence" value="ECO:0007669"/>
    <property type="project" value="TreeGrafter"/>
</dbReference>
<dbReference type="InterPro" id="IPR034085">
    <property type="entry name" value="TOG"/>
</dbReference>
<evidence type="ECO:0000256" key="17">
    <source>
        <dbReference type="PROSITE-ProRule" id="PRU00103"/>
    </source>
</evidence>
<keyword evidence="7" id="KW-0963">Cytoplasm</keyword>
<dbReference type="SMART" id="SM01349">
    <property type="entry name" value="TOG"/>
    <property type="match status" value="4"/>
</dbReference>
<accession>A0A6J0HZL2</accession>
<evidence type="ECO:0000256" key="3">
    <source>
        <dbReference type="ARBA" id="ARBA00004601"/>
    </source>
</evidence>
<feature type="domain" description="TOG" evidence="19">
    <location>
        <begin position="1302"/>
        <end position="1537"/>
    </location>
</feature>
<dbReference type="Pfam" id="PF23271">
    <property type="entry name" value="HEAT_GCN1"/>
    <property type="match status" value="1"/>
</dbReference>
<dbReference type="GO" id="GO:0072686">
    <property type="term" value="C:mitotic spindle"/>
    <property type="evidence" value="ECO:0007669"/>
    <property type="project" value="TreeGrafter"/>
</dbReference>
<evidence type="ECO:0000256" key="7">
    <source>
        <dbReference type="ARBA" id="ARBA00022490"/>
    </source>
</evidence>
<dbReference type="GO" id="GO:0030010">
    <property type="term" value="P:establishment of cell polarity"/>
    <property type="evidence" value="ECO:0007669"/>
    <property type="project" value="UniProtKB-ARBA"/>
</dbReference>
<feature type="compositionally biased region" description="Polar residues" evidence="18">
    <location>
        <begin position="1091"/>
        <end position="1106"/>
    </location>
</feature>
<evidence type="ECO:0000256" key="2">
    <source>
        <dbReference type="ARBA" id="ARBA00004300"/>
    </source>
</evidence>
<keyword evidence="20" id="KW-1185">Reference proteome</keyword>
<dbReference type="GO" id="GO:0051301">
    <property type="term" value="P:cell division"/>
    <property type="evidence" value="ECO:0007669"/>
    <property type="project" value="UniProtKB-KW"/>
</dbReference>
<dbReference type="PROSITE" id="PS50077">
    <property type="entry name" value="HEAT_REPEAT"/>
    <property type="match status" value="1"/>
</dbReference>
<feature type="compositionally biased region" description="Polar residues" evidence="18">
    <location>
        <begin position="571"/>
        <end position="597"/>
    </location>
</feature>
<feature type="region of interest" description="Disordered" evidence="18">
    <location>
        <begin position="828"/>
        <end position="849"/>
    </location>
</feature>
<name>A0A6J0HZL2_9PASS</name>
<sequence>MEPSMEYCLAQVLQKDVGKRLQVGQELIDYFSDKQKSADLEHDQTMLDKMVDGLATSWVNSSNYKVVLLGIDIISALVSRLQDRFKAQIGTVLPSLLDRLGDSKDSVREQDQTLLLKIMEQAANPQYVWDRMLGGFKHKNFRTREGICLCLIATLNASGAQSLTLSKIVPHICNLLGDPNSQVRDAAINSLVEIYRHVGERVRADLSKKGLPQSRLNVIFTKFDEVQKSGNMIQSSGDKIFDDEDSVDGNRPSSASSSTSSKAPANSRRVGMGTTRRLGSAPLGSKSSTAKEGAGAVDEEDFIKAFEDVPTVQIYSSRDLEESINKIREILSDDKHDWEQRVSALKKIRSLLLAGAAEYDNFFQHLRLLDGAFKLSAKDLRSQVVREACITLGHLSSVLGNKFDHGAEAIMPTIFNLIPNSAKVMATSGVVAVRLIIRHTHIPRLIPIITSNCTSKSVAVRRRCYEFLDLLLQEWQTHSLERHISVLAETIKKGIHDADSEARIEARKCYWGFHSHFSREAEHLYHTLESSYQKALQSHLKNSDSIVSLPQSDRSSSSSQESLNRPLSAKRSPTGSTTSRASTVSTKSVSTPGSLQRSRSDVDVNAAASAKSKVTSSGASTPFSSAAALPPGSYASLGRIRTRRQSSGSATSVTSTPADTRGRSRAKVVSQSQRSRSANPAGAGSRSSSPGKLLGSSYGGLSGGTSRVQPVPSSSEKRSKIPRSQGCSRETSPNRIGLARSSRIPRPSMSQGCSRDTSRESSRDTSPARGFPPLDRFGLGQPGRMPASVNAMRVLSTSTDLEAAVADALLLGDSRSKKKPVRRRYEPYGMYSDDDANSDASSACSERSYGSRNGGIPHYLRQTEDVAEVLNHCASSNWSERKEGLIGLQNLLKSQRTLSRVELKRLCEIFTRMFADPHSKRVFSMFLETLVDFIIIHKDDLQDWLFVLLTQLLKKMGADLLGSVQAKVQKALDVTRDSFPFDQQFNILMRFIVDQTQTPNLKVKVAILKYIESLARQMDPTDFGNSSETRLAVSRIITWTTEPKSSDVRKAAQIVLISLFELNTPEFTMLLGALPKTFQDGATKLLHNHLKNSSNTSVGSPSNTLGRTPSRHSSSRTSPLTSPTNCSHGGLSPSRLWGWSADGLSKHPPPLSQPNSIPTAPSHKTFRRSYSPSMLDYDTENLNSDEIYSSLRGVTEAIEKFSFRSQEDLNEPIKRDGKKDCDIVSRDGGLALPTGDVRGGSDIVEGGRMALDNKTSLLNTQPPRAFSGPRAREYNPYPYADTINTYDKTALKEAVFDDDMDQLRDGPIDHSDLVADLLKELSNHNERVEERKGALLELLKITREDNLGVWEEHFKTILLLLLETLGDKDHSIRALALRVLREILRNQPARFKNYAELTIMKTLEAHKDSHKEVVRAAEEAASTLASSIHPEQCIKVLCPIIQTADYPINLAAIKMQTKVIERISKESLHQLLPDIIPGLLQGYDNTESSVRKASVFCLVAIYSVIGEELKPHLAQLTGSKMKLLNLYIKRAQTTNSNSSSSSDVSTHS</sequence>
<keyword evidence="14" id="KW-0206">Cytoskeleton</keyword>
<dbReference type="PANTHER" id="PTHR21567">
    <property type="entry name" value="CLASP"/>
    <property type="match status" value="1"/>
</dbReference>
<dbReference type="GO" id="GO:0043515">
    <property type="term" value="F:kinetochore binding"/>
    <property type="evidence" value="ECO:0007669"/>
    <property type="project" value="TreeGrafter"/>
</dbReference>
<keyword evidence="10" id="KW-0677">Repeat</keyword>
<comment type="subcellular location">
    <subcellularLocation>
        <location evidence="4">Chromosome</location>
        <location evidence="4">Centromere</location>
        <location evidence="4">Kinetochore</location>
    </subcellularLocation>
    <subcellularLocation>
        <location evidence="2">Cytoplasm</location>
        <location evidence="2">Cytoskeleton</location>
        <location evidence="2">Microtubule organizing center</location>
        <location evidence="2">Centrosome</location>
    </subcellularLocation>
    <subcellularLocation>
        <location evidence="1">Cytoplasm</location>
        <location evidence="1">Cytoskeleton</location>
        <location evidence="1">Spindle</location>
    </subcellularLocation>
    <subcellularLocation>
        <location evidence="3">Golgi apparatus</location>
        <location evidence="3">trans-Golgi network</location>
    </subcellularLocation>
</comment>
<keyword evidence="9" id="KW-0493">Microtubule</keyword>
<feature type="domain" description="TOG" evidence="19">
    <location>
        <begin position="319"/>
        <end position="551"/>
    </location>
</feature>
<keyword evidence="12" id="KW-0995">Kinetochore</keyword>
<dbReference type="GO" id="GO:0040001">
    <property type="term" value="P:establishment of mitotic spindle localization"/>
    <property type="evidence" value="ECO:0007669"/>
    <property type="project" value="TreeGrafter"/>
</dbReference>
<evidence type="ECO:0000256" key="12">
    <source>
        <dbReference type="ARBA" id="ARBA00022838"/>
    </source>
</evidence>
<dbReference type="GO" id="GO:0090307">
    <property type="term" value="P:mitotic spindle assembly"/>
    <property type="evidence" value="ECO:0007669"/>
    <property type="project" value="TreeGrafter"/>
</dbReference>
<dbReference type="OrthoDB" id="46159at2759"/>
<evidence type="ECO:0000256" key="5">
    <source>
        <dbReference type="ARBA" id="ARBA00009549"/>
    </source>
</evidence>
<evidence type="ECO:0000256" key="16">
    <source>
        <dbReference type="ARBA" id="ARBA00023328"/>
    </source>
</evidence>
<feature type="compositionally biased region" description="Low complexity" evidence="18">
    <location>
        <begin position="548"/>
        <end position="567"/>
    </location>
</feature>
<evidence type="ECO:0000256" key="18">
    <source>
        <dbReference type="SAM" id="MobiDB-lite"/>
    </source>
</evidence>
<evidence type="ECO:0000256" key="10">
    <source>
        <dbReference type="ARBA" id="ARBA00022737"/>
    </source>
</evidence>
<dbReference type="RefSeq" id="XP_017679004.1">
    <property type="nucleotide sequence ID" value="XM_017823515.1"/>
</dbReference>
<evidence type="ECO:0000256" key="9">
    <source>
        <dbReference type="ARBA" id="ARBA00022701"/>
    </source>
</evidence>
<dbReference type="GO" id="GO:0008017">
    <property type="term" value="F:microtubule binding"/>
    <property type="evidence" value="ECO:0007669"/>
    <property type="project" value="TreeGrafter"/>
</dbReference>
<keyword evidence="15" id="KW-0131">Cell cycle</keyword>
<dbReference type="PANTHER" id="PTHR21567:SF28">
    <property type="entry name" value="CLIP-ASSOCIATING PROTEIN 1"/>
    <property type="match status" value="1"/>
</dbReference>
<dbReference type="InterPro" id="IPR016024">
    <property type="entry name" value="ARM-type_fold"/>
</dbReference>
<dbReference type="Gene3D" id="1.25.10.10">
    <property type="entry name" value="Leucine-rich Repeat Variant"/>
    <property type="match status" value="4"/>
</dbReference>
<keyword evidence="8" id="KW-0132">Cell division</keyword>
<evidence type="ECO:0000256" key="4">
    <source>
        <dbReference type="ARBA" id="ARBA00004629"/>
    </source>
</evidence>
<feature type="compositionally biased region" description="Low complexity" evidence="18">
    <location>
        <begin position="674"/>
        <end position="696"/>
    </location>
</feature>
<evidence type="ECO:0000256" key="8">
    <source>
        <dbReference type="ARBA" id="ARBA00022618"/>
    </source>
</evidence>
<dbReference type="Pfam" id="PF12348">
    <property type="entry name" value="CLASP_N"/>
    <property type="match status" value="1"/>
</dbReference>
<feature type="region of interest" description="Disordered" evidence="18">
    <location>
        <begin position="1090"/>
        <end position="1130"/>
    </location>
</feature>
<dbReference type="SUPFAM" id="SSF48371">
    <property type="entry name" value="ARM repeat"/>
    <property type="match status" value="2"/>
</dbReference>
<dbReference type="GO" id="GO:0005881">
    <property type="term" value="C:cytoplasmic microtubule"/>
    <property type="evidence" value="ECO:0007669"/>
    <property type="project" value="TreeGrafter"/>
</dbReference>
<keyword evidence="6" id="KW-0158">Chromosome</keyword>
<dbReference type="InterPro" id="IPR011989">
    <property type="entry name" value="ARM-like"/>
</dbReference>
<reference evidence="21" key="1">
    <citation type="submission" date="2025-08" db="UniProtKB">
        <authorList>
            <consortium name="RefSeq"/>
        </authorList>
    </citation>
    <scope>IDENTIFICATION</scope>
</reference>
<gene>
    <name evidence="21" type="primary">CLASP1</name>
</gene>
<protein>
    <submittedName>
        <fullName evidence="21">CLIP-associating protein 1 isoform X2</fullName>
    </submittedName>
</protein>
<feature type="compositionally biased region" description="Low complexity" evidence="18">
    <location>
        <begin position="606"/>
        <end position="621"/>
    </location>
</feature>
<evidence type="ECO:0000256" key="15">
    <source>
        <dbReference type="ARBA" id="ARBA00023306"/>
    </source>
</evidence>
<dbReference type="InterPro" id="IPR057546">
    <property type="entry name" value="HEAT_GCN1"/>
</dbReference>
<dbReference type="GO" id="GO:0005794">
    <property type="term" value="C:Golgi apparatus"/>
    <property type="evidence" value="ECO:0007669"/>
    <property type="project" value="UniProtKB-SubCell"/>
</dbReference>
<keyword evidence="16" id="KW-0137">Centromere</keyword>
<dbReference type="InterPro" id="IPR021133">
    <property type="entry name" value="HEAT_type_2"/>
</dbReference>
<feature type="domain" description="TOG" evidence="19">
    <location>
        <begin position="1"/>
        <end position="232"/>
    </location>
</feature>
<evidence type="ECO:0000256" key="1">
    <source>
        <dbReference type="ARBA" id="ARBA00004186"/>
    </source>
</evidence>
<dbReference type="GO" id="GO:0000776">
    <property type="term" value="C:kinetochore"/>
    <property type="evidence" value="ECO:0007669"/>
    <property type="project" value="UniProtKB-KW"/>
</dbReference>
<feature type="compositionally biased region" description="Low complexity" evidence="18">
    <location>
        <begin position="253"/>
        <end position="267"/>
    </location>
</feature>
<organism evidence="20 21">
    <name type="scientific">Lepidothrix coronata</name>
    <name type="common">blue-crowned manakin</name>
    <dbReference type="NCBI Taxonomy" id="321398"/>
    <lineage>
        <taxon>Eukaryota</taxon>
        <taxon>Metazoa</taxon>
        <taxon>Chordata</taxon>
        <taxon>Craniata</taxon>
        <taxon>Vertebrata</taxon>
        <taxon>Euteleostomi</taxon>
        <taxon>Archelosauria</taxon>
        <taxon>Archosauria</taxon>
        <taxon>Dinosauria</taxon>
        <taxon>Saurischia</taxon>
        <taxon>Theropoda</taxon>
        <taxon>Coelurosauria</taxon>
        <taxon>Aves</taxon>
        <taxon>Neognathae</taxon>
        <taxon>Neoaves</taxon>
        <taxon>Telluraves</taxon>
        <taxon>Australaves</taxon>
        <taxon>Passeriformes</taxon>
        <taxon>Pipridae</taxon>
        <taxon>Lepidothrix</taxon>
    </lineage>
</organism>
<dbReference type="CTD" id="23332"/>
<evidence type="ECO:0000256" key="13">
    <source>
        <dbReference type="ARBA" id="ARBA00023034"/>
    </source>
</evidence>
<dbReference type="GO" id="GO:0005813">
    <property type="term" value="C:centrosome"/>
    <property type="evidence" value="ECO:0007669"/>
    <property type="project" value="UniProtKB-SubCell"/>
</dbReference>
<dbReference type="InterPro" id="IPR048491">
    <property type="entry name" value="XMAP215_CLASP_TOG"/>
</dbReference>
<evidence type="ECO:0000256" key="11">
    <source>
        <dbReference type="ARBA" id="ARBA00022776"/>
    </source>
</evidence>
<dbReference type="InterPro" id="IPR024395">
    <property type="entry name" value="CLASP_N_dom"/>
</dbReference>
<feature type="domain" description="TOG" evidence="19">
    <location>
        <begin position="858"/>
        <end position="1096"/>
    </location>
</feature>
<dbReference type="Proteomes" id="UP000504624">
    <property type="component" value="Unplaced"/>
</dbReference>
<proteinExistence type="inferred from homology"/>
<feature type="compositionally biased region" description="Polar residues" evidence="18">
    <location>
        <begin position="645"/>
        <end position="658"/>
    </location>
</feature>
<feature type="region of interest" description="Disordered" evidence="18">
    <location>
        <begin position="234"/>
        <end position="294"/>
    </location>
</feature>
<evidence type="ECO:0000313" key="21">
    <source>
        <dbReference type="RefSeq" id="XP_017679004.1"/>
    </source>
</evidence>
<evidence type="ECO:0000259" key="19">
    <source>
        <dbReference type="SMART" id="SM01349"/>
    </source>
</evidence>
<dbReference type="FunFam" id="1.25.10.10:FF:000005">
    <property type="entry name" value="CLIP-associating protein 1 isoform 2"/>
    <property type="match status" value="1"/>
</dbReference>
<feature type="region of interest" description="Disordered" evidence="18">
    <location>
        <begin position="543"/>
        <end position="783"/>
    </location>
</feature>
<feature type="compositionally biased region" description="Polar residues" evidence="18">
    <location>
        <begin position="725"/>
        <end position="734"/>
    </location>
</feature>
<dbReference type="GO" id="GO:0005876">
    <property type="term" value="C:spindle microtubule"/>
    <property type="evidence" value="ECO:0007669"/>
    <property type="project" value="TreeGrafter"/>
</dbReference>
<feature type="repeat" description="HEAT" evidence="17">
    <location>
        <begin position="168"/>
        <end position="206"/>
    </location>
</feature>
<dbReference type="FunFam" id="1.25.10.10:FF:000006">
    <property type="entry name" value="CLIP-associating protein 1 isoform 2"/>
    <property type="match status" value="1"/>
</dbReference>
<comment type="similarity">
    <text evidence="5">Belongs to the CLASP family.</text>
</comment>
<feature type="compositionally biased region" description="Low complexity" evidence="18">
    <location>
        <begin position="1115"/>
        <end position="1124"/>
    </location>
</feature>
<dbReference type="FunFam" id="1.25.10.10:FF:000031">
    <property type="entry name" value="CLIP-associating protein 1 isoform 2"/>
    <property type="match status" value="1"/>
</dbReference>